<dbReference type="AlphaFoldDB" id="A0A4R9LVW0"/>
<dbReference type="PANTHER" id="PTHR46230:SF3">
    <property type="entry name" value="SUFE-LIKE PROTEIN 1, CHLOROPLASTIC_MITOCHONDRIAL"/>
    <property type="match status" value="1"/>
</dbReference>
<evidence type="ECO:0000256" key="1">
    <source>
        <dbReference type="RuleBase" id="RU003860"/>
    </source>
</evidence>
<reference evidence="2" key="1">
    <citation type="journal article" date="2019" name="PLoS Negl. Trop. Dis.">
        <title>Revisiting the worldwide diversity of Leptospira species in the environment.</title>
        <authorList>
            <person name="Vincent A.T."/>
            <person name="Schiettekatte O."/>
            <person name="Bourhy P."/>
            <person name="Veyrier F.J."/>
            <person name="Picardeau M."/>
        </authorList>
    </citation>
    <scope>NUCLEOTIDE SEQUENCE [LARGE SCALE GENOMIC DNA]</scope>
    <source>
        <strain evidence="2">201300427</strain>
    </source>
</reference>
<dbReference type="PANTHER" id="PTHR46230">
    <property type="match status" value="1"/>
</dbReference>
<proteinExistence type="inferred from homology"/>
<evidence type="ECO:0000313" key="3">
    <source>
        <dbReference type="Proteomes" id="UP000298058"/>
    </source>
</evidence>
<dbReference type="SUPFAM" id="SSF82657">
    <property type="entry name" value="BolA-like"/>
    <property type="match status" value="1"/>
</dbReference>
<name>A0A4R9LVW0_9LEPT</name>
<protein>
    <submittedName>
        <fullName evidence="2">BolA family transcriptional regulator</fullName>
    </submittedName>
</protein>
<dbReference type="EMBL" id="RQHW01000047">
    <property type="protein sequence ID" value="TGN18403.1"/>
    <property type="molecule type" value="Genomic_DNA"/>
</dbReference>
<dbReference type="Proteomes" id="UP000298058">
    <property type="component" value="Unassembled WGS sequence"/>
</dbReference>
<dbReference type="PIRSF" id="PIRSF003113">
    <property type="entry name" value="BolA"/>
    <property type="match status" value="1"/>
</dbReference>
<comment type="caution">
    <text evidence="2">The sequence shown here is derived from an EMBL/GenBank/DDBJ whole genome shotgun (WGS) entry which is preliminary data.</text>
</comment>
<dbReference type="InterPro" id="IPR002634">
    <property type="entry name" value="BolA"/>
</dbReference>
<dbReference type="InterPro" id="IPR036065">
    <property type="entry name" value="BolA-like_sf"/>
</dbReference>
<keyword evidence="3" id="KW-1185">Reference proteome</keyword>
<dbReference type="Gene3D" id="3.30.300.90">
    <property type="entry name" value="BolA-like"/>
    <property type="match status" value="1"/>
</dbReference>
<dbReference type="RefSeq" id="WP_135761087.1">
    <property type="nucleotide sequence ID" value="NZ_RQHW01000047.1"/>
</dbReference>
<dbReference type="GO" id="GO:0016226">
    <property type="term" value="P:iron-sulfur cluster assembly"/>
    <property type="evidence" value="ECO:0007669"/>
    <property type="project" value="TreeGrafter"/>
</dbReference>
<dbReference type="OrthoDB" id="336471at2"/>
<evidence type="ECO:0000313" key="2">
    <source>
        <dbReference type="EMBL" id="TGN18403.1"/>
    </source>
</evidence>
<organism evidence="2 3">
    <name type="scientific">Leptospira idonii</name>
    <dbReference type="NCBI Taxonomy" id="1193500"/>
    <lineage>
        <taxon>Bacteria</taxon>
        <taxon>Pseudomonadati</taxon>
        <taxon>Spirochaetota</taxon>
        <taxon>Spirochaetia</taxon>
        <taxon>Leptospirales</taxon>
        <taxon>Leptospiraceae</taxon>
        <taxon>Leptospira</taxon>
    </lineage>
</organism>
<sequence length="88" mass="9618">MESGTRKDRITQILAKSLSPRFLEVIDNSQAHAGHAGSSPSGETHYKIKIQGDAFAGKTPVERHRMVYALVDSEFKTGLHALEIEASP</sequence>
<gene>
    <name evidence="2" type="ORF">EHS15_13465</name>
</gene>
<comment type="similarity">
    <text evidence="1">Belongs to the BolA/IbaG family.</text>
</comment>
<dbReference type="Pfam" id="PF01722">
    <property type="entry name" value="BolA"/>
    <property type="match status" value="1"/>
</dbReference>
<accession>A0A4R9LVW0</accession>